<protein>
    <submittedName>
        <fullName evidence="2">Uncharacterized protein</fullName>
    </submittedName>
</protein>
<reference evidence="2 3" key="1">
    <citation type="submission" date="2019-03" db="EMBL/GenBank/DDBJ databases">
        <title>Single cell metagenomics reveals metabolic interactions within the superorganism composed of flagellate Streblomastix strix and complex community of Bacteroidetes bacteria on its surface.</title>
        <authorList>
            <person name="Treitli S.C."/>
            <person name="Kolisko M."/>
            <person name="Husnik F."/>
            <person name="Keeling P."/>
            <person name="Hampl V."/>
        </authorList>
    </citation>
    <scope>NUCLEOTIDE SEQUENCE [LARGE SCALE GENOMIC DNA]</scope>
    <source>
        <strain evidence="2">ST1C</strain>
    </source>
</reference>
<comment type="caution">
    <text evidence="2">The sequence shown here is derived from an EMBL/GenBank/DDBJ whole genome shotgun (WGS) entry which is preliminary data.</text>
</comment>
<evidence type="ECO:0000313" key="2">
    <source>
        <dbReference type="EMBL" id="KAA6388778.1"/>
    </source>
</evidence>
<proteinExistence type="predicted"/>
<dbReference type="EMBL" id="SNRW01003851">
    <property type="protein sequence ID" value="KAA6388778.1"/>
    <property type="molecule type" value="Genomic_DNA"/>
</dbReference>
<organism evidence="2 3">
    <name type="scientific">Streblomastix strix</name>
    <dbReference type="NCBI Taxonomy" id="222440"/>
    <lineage>
        <taxon>Eukaryota</taxon>
        <taxon>Metamonada</taxon>
        <taxon>Preaxostyla</taxon>
        <taxon>Oxymonadida</taxon>
        <taxon>Streblomastigidae</taxon>
        <taxon>Streblomastix</taxon>
    </lineage>
</organism>
<dbReference type="Proteomes" id="UP000324800">
    <property type="component" value="Unassembled WGS sequence"/>
</dbReference>
<name>A0A5J4W1U9_9EUKA</name>
<sequence length="253" mass="28580">MAQYHHNYPIDHDDDESANSDPRLQVQARAQIPFDDFVNAMDVMTMIKKIHTASGDEKIRNAQLFPRLCTRLEANGETNSPSESESEAEVILGIKRRRLFEDESEDNKEQTDSDSISPQYIETKQRVQKLAPVLGKGQRYNKKAAIGLVGSRITQKLKDYNAMGPELDEDHIKTLMERSRVDLTPFSIVMLPRIVDSEKSQQIGGLVRNLVAAQHTGIMAIESIFKKVKEEAAERMLDKFEPVSQAIGEAQQL</sequence>
<dbReference type="AlphaFoldDB" id="A0A5J4W1U9"/>
<feature type="region of interest" description="Disordered" evidence="1">
    <location>
        <begin position="1"/>
        <end position="21"/>
    </location>
</feature>
<evidence type="ECO:0000313" key="3">
    <source>
        <dbReference type="Proteomes" id="UP000324800"/>
    </source>
</evidence>
<accession>A0A5J4W1U9</accession>
<evidence type="ECO:0000256" key="1">
    <source>
        <dbReference type="SAM" id="MobiDB-lite"/>
    </source>
</evidence>
<gene>
    <name evidence="2" type="ORF">EZS28_015693</name>
</gene>